<gene>
    <name evidence="3" type="ORF">SAMN05660420_01832</name>
</gene>
<dbReference type="Proteomes" id="UP000199409">
    <property type="component" value="Unassembled WGS sequence"/>
</dbReference>
<evidence type="ECO:0000313" key="3">
    <source>
        <dbReference type="EMBL" id="SEA35137.1"/>
    </source>
</evidence>
<feature type="non-terminal residue" evidence="3">
    <location>
        <position position="1"/>
    </location>
</feature>
<dbReference type="InterPro" id="IPR041286">
    <property type="entry name" value="MBG_2"/>
</dbReference>
<feature type="domain" description="MBG" evidence="2">
    <location>
        <begin position="35"/>
        <end position="112"/>
    </location>
</feature>
<sequence length="250" mass="25592">GENVGSYTISADALNNSNYDISVVNGELTISARSLTVTADAKNKTAGQSDPALTYQAEVMNGDRGLVTGESLTGSLSRVAGENTGNYEILQGTLTDAENPNYEIDYVAANLTITPDSTPASGSEEQQLENIITDAQQTATQSPANTVMTSPTEFSQASGRGTLQDSNRSNGGLIFVNVSTHQKGSADNGDSDVNGSGGTETAAAGSMLNGGQNNSGYVHVFVVNGGINLSGTGLGTGEDDNSDANQPQIN</sequence>
<feature type="domain" description="MBG" evidence="2">
    <location>
        <begin position="1"/>
        <end position="29"/>
    </location>
</feature>
<protein>
    <recommendedName>
        <fullName evidence="2">MBG domain-containing protein</fullName>
    </recommendedName>
</protein>
<evidence type="ECO:0000256" key="1">
    <source>
        <dbReference type="SAM" id="MobiDB-lite"/>
    </source>
</evidence>
<dbReference type="Gene3D" id="3.30.160.710">
    <property type="match status" value="1"/>
</dbReference>
<keyword evidence="4" id="KW-1185">Reference proteome</keyword>
<proteinExistence type="predicted"/>
<organism evidence="3 4">
    <name type="scientific">Desulfuromusa kysingii</name>
    <dbReference type="NCBI Taxonomy" id="37625"/>
    <lineage>
        <taxon>Bacteria</taxon>
        <taxon>Pseudomonadati</taxon>
        <taxon>Thermodesulfobacteriota</taxon>
        <taxon>Desulfuromonadia</taxon>
        <taxon>Desulfuromonadales</taxon>
        <taxon>Geopsychrobacteraceae</taxon>
        <taxon>Desulfuromusa</taxon>
    </lineage>
</organism>
<feature type="region of interest" description="Disordered" evidence="1">
    <location>
        <begin position="138"/>
        <end position="207"/>
    </location>
</feature>
<feature type="compositionally biased region" description="Polar residues" evidence="1">
    <location>
        <begin position="138"/>
        <end position="170"/>
    </location>
</feature>
<evidence type="ECO:0000259" key="2">
    <source>
        <dbReference type="Pfam" id="PF18676"/>
    </source>
</evidence>
<accession>A0A1H4AGW9</accession>
<dbReference type="AlphaFoldDB" id="A0A1H4AGW9"/>
<dbReference type="STRING" id="37625.SAMN05660420_01832"/>
<dbReference type="Pfam" id="PF18676">
    <property type="entry name" value="MBG_2"/>
    <property type="match status" value="2"/>
</dbReference>
<name>A0A1H4AGW9_9BACT</name>
<dbReference type="RefSeq" id="WP_175498330.1">
    <property type="nucleotide sequence ID" value="NZ_FNQN01000005.1"/>
</dbReference>
<evidence type="ECO:0000313" key="4">
    <source>
        <dbReference type="Proteomes" id="UP000199409"/>
    </source>
</evidence>
<reference evidence="3 4" key="1">
    <citation type="submission" date="2016-10" db="EMBL/GenBank/DDBJ databases">
        <authorList>
            <person name="de Groot N.N."/>
        </authorList>
    </citation>
    <scope>NUCLEOTIDE SEQUENCE [LARGE SCALE GENOMIC DNA]</scope>
    <source>
        <strain evidence="3 4">DSM 7343</strain>
    </source>
</reference>
<feature type="compositionally biased region" description="Low complexity" evidence="1">
    <location>
        <begin position="185"/>
        <end position="206"/>
    </location>
</feature>
<dbReference type="EMBL" id="FNQN01000005">
    <property type="protein sequence ID" value="SEA35137.1"/>
    <property type="molecule type" value="Genomic_DNA"/>
</dbReference>